<feature type="compositionally biased region" description="Basic and acidic residues" evidence="1">
    <location>
        <begin position="78"/>
        <end position="117"/>
    </location>
</feature>
<protein>
    <recommendedName>
        <fullName evidence="4">RNMT-activating mini protein</fullName>
    </recommendedName>
</protein>
<reference evidence="2" key="2">
    <citation type="submission" date="2022-10" db="EMBL/GenBank/DDBJ databases">
        <authorList>
            <consortium name="ENA_rothamsted_submissions"/>
            <consortium name="culmorum"/>
            <person name="King R."/>
        </authorList>
    </citation>
    <scope>NUCLEOTIDE SEQUENCE</scope>
</reference>
<feature type="region of interest" description="Disordered" evidence="1">
    <location>
        <begin position="50"/>
        <end position="127"/>
    </location>
</feature>
<name>A0A9N9N226_9NEOP</name>
<evidence type="ECO:0000313" key="3">
    <source>
        <dbReference type="Proteomes" id="UP001153714"/>
    </source>
</evidence>
<evidence type="ECO:0008006" key="4">
    <source>
        <dbReference type="Google" id="ProtNLM"/>
    </source>
</evidence>
<dbReference type="OrthoDB" id="5875297at2759"/>
<dbReference type="GO" id="GO:0003723">
    <property type="term" value="F:RNA binding"/>
    <property type="evidence" value="ECO:0007669"/>
    <property type="project" value="InterPro"/>
</dbReference>
<dbReference type="Pfam" id="PF15320">
    <property type="entry name" value="RAM"/>
    <property type="match status" value="1"/>
</dbReference>
<organism evidence="2 3">
    <name type="scientific">Diatraea saccharalis</name>
    <name type="common">sugarcane borer</name>
    <dbReference type="NCBI Taxonomy" id="40085"/>
    <lineage>
        <taxon>Eukaryota</taxon>
        <taxon>Metazoa</taxon>
        <taxon>Ecdysozoa</taxon>
        <taxon>Arthropoda</taxon>
        <taxon>Hexapoda</taxon>
        <taxon>Insecta</taxon>
        <taxon>Pterygota</taxon>
        <taxon>Neoptera</taxon>
        <taxon>Endopterygota</taxon>
        <taxon>Lepidoptera</taxon>
        <taxon>Glossata</taxon>
        <taxon>Ditrysia</taxon>
        <taxon>Pyraloidea</taxon>
        <taxon>Crambidae</taxon>
        <taxon>Crambinae</taxon>
        <taxon>Diatraea</taxon>
    </lineage>
</organism>
<dbReference type="EMBL" id="OU893341">
    <property type="protein sequence ID" value="CAG9782865.1"/>
    <property type="molecule type" value="Genomic_DNA"/>
</dbReference>
<sequence>MTAVDNLSDKDKEFLAECEEQFKDRYTEKDEEFMKVFNAEKSIPPIVKNWWVPQNSGHRNDRRNNRHYNPYEQSGNRNYDRRGRRDYHDNYERRGNFSRTDNYERRGYNDYNRDNDNRPSYNRPYRK</sequence>
<evidence type="ECO:0000256" key="1">
    <source>
        <dbReference type="SAM" id="MobiDB-lite"/>
    </source>
</evidence>
<feature type="compositionally biased region" description="Low complexity" evidence="1">
    <location>
        <begin position="118"/>
        <end position="127"/>
    </location>
</feature>
<keyword evidence="3" id="KW-1185">Reference proteome</keyword>
<dbReference type="AlphaFoldDB" id="A0A9N9N226"/>
<dbReference type="Proteomes" id="UP001153714">
    <property type="component" value="Chromosome 10"/>
</dbReference>
<dbReference type="GO" id="GO:0106005">
    <property type="term" value="P:RNA 5'-cap (guanine-N7)-methylation"/>
    <property type="evidence" value="ECO:0007669"/>
    <property type="project" value="InterPro"/>
</dbReference>
<evidence type="ECO:0000313" key="2">
    <source>
        <dbReference type="EMBL" id="CAG9782865.1"/>
    </source>
</evidence>
<dbReference type="InterPro" id="IPR028271">
    <property type="entry name" value="RAMAC"/>
</dbReference>
<gene>
    <name evidence="2" type="ORF">DIATSA_LOCUS1095</name>
</gene>
<accession>A0A9N9N226</accession>
<reference evidence="2" key="1">
    <citation type="submission" date="2021-12" db="EMBL/GenBank/DDBJ databases">
        <authorList>
            <person name="King R."/>
        </authorList>
    </citation>
    <scope>NUCLEOTIDE SEQUENCE</scope>
</reference>
<proteinExistence type="predicted"/>
<dbReference type="GO" id="GO:0031533">
    <property type="term" value="C:mRNA capping enzyme complex"/>
    <property type="evidence" value="ECO:0007669"/>
    <property type="project" value="InterPro"/>
</dbReference>